<dbReference type="AlphaFoldDB" id="A0AAD6T122"/>
<dbReference type="Pfam" id="PF12937">
    <property type="entry name" value="F-box-like"/>
    <property type="match status" value="1"/>
</dbReference>
<sequence length="490" mass="55148">MSVRAAILLEQRTRTEGKSRTEIQKLIGESHSEIRSVESQIADLESRLASLVERRDRENLVVDALRHLIPPIQLPVELLVQIFGFAICMEEQFGRYPHFQDAYRVSHVCSHWREISFSTPHLWTGPVDVNLGEDGGADGFRTWLSRSAPMSVPILLTWFPGKDVAHPVLEELLAISPRWRSLHLRQYAPAWFFMRLAEHRLESLEEVNLGLVPDGVGTSALPIFGAAPLLRKLDVVPTSRLNMPWMQLNDLALRNGTAPDTSLDILAQCANLVTAYVGTLPWTPSRTEIITLAHLRTLELEFFECGPETHFMPFLDSLFAPTLTSLSLSFRLHCPWLVSAFTAFQLRSPHLTSLELSHASLTSDDLRAVLFHAPLLSDLSLRLCPYCVDDTLFLALHYESGSKPLVPHLRNLSLQGTSPTTLSDNILVGMIASRWWTDAEEESRTAPAAIARWERVELELQTIKFSQKFEDMLGDLRRSGLHIGCGDTIQ</sequence>
<name>A0AAD6T122_9AGAR</name>
<feature type="coiled-coil region" evidence="1">
    <location>
        <begin position="34"/>
        <end position="61"/>
    </location>
</feature>
<dbReference type="Gene3D" id="3.80.10.10">
    <property type="entry name" value="Ribonuclease Inhibitor"/>
    <property type="match status" value="1"/>
</dbReference>
<comment type="caution">
    <text evidence="3">The sequence shown here is derived from an EMBL/GenBank/DDBJ whole genome shotgun (WGS) entry which is preliminary data.</text>
</comment>
<keyword evidence="1" id="KW-0175">Coiled coil</keyword>
<organism evidence="3 4">
    <name type="scientific">Mycena alexandri</name>
    <dbReference type="NCBI Taxonomy" id="1745969"/>
    <lineage>
        <taxon>Eukaryota</taxon>
        <taxon>Fungi</taxon>
        <taxon>Dikarya</taxon>
        <taxon>Basidiomycota</taxon>
        <taxon>Agaricomycotina</taxon>
        <taxon>Agaricomycetes</taxon>
        <taxon>Agaricomycetidae</taxon>
        <taxon>Agaricales</taxon>
        <taxon>Marasmiineae</taxon>
        <taxon>Mycenaceae</taxon>
        <taxon>Mycena</taxon>
    </lineage>
</organism>
<feature type="domain" description="F-box" evidence="2">
    <location>
        <begin position="73"/>
        <end position="124"/>
    </location>
</feature>
<dbReference type="Gene3D" id="1.20.1280.50">
    <property type="match status" value="1"/>
</dbReference>
<keyword evidence="4" id="KW-1185">Reference proteome</keyword>
<evidence type="ECO:0000313" key="4">
    <source>
        <dbReference type="Proteomes" id="UP001218188"/>
    </source>
</evidence>
<dbReference type="InterPro" id="IPR036047">
    <property type="entry name" value="F-box-like_dom_sf"/>
</dbReference>
<protein>
    <recommendedName>
        <fullName evidence="2">F-box domain-containing protein</fullName>
    </recommendedName>
</protein>
<evidence type="ECO:0000256" key="1">
    <source>
        <dbReference type="SAM" id="Coils"/>
    </source>
</evidence>
<proteinExistence type="predicted"/>
<gene>
    <name evidence="3" type="ORF">C8F04DRAFT_1091653</name>
</gene>
<accession>A0AAD6T122</accession>
<evidence type="ECO:0000313" key="3">
    <source>
        <dbReference type="EMBL" id="KAJ7037831.1"/>
    </source>
</evidence>
<dbReference type="InterPro" id="IPR032675">
    <property type="entry name" value="LRR_dom_sf"/>
</dbReference>
<dbReference type="EMBL" id="JARJCM010000035">
    <property type="protein sequence ID" value="KAJ7037831.1"/>
    <property type="molecule type" value="Genomic_DNA"/>
</dbReference>
<reference evidence="3" key="1">
    <citation type="submission" date="2023-03" db="EMBL/GenBank/DDBJ databases">
        <title>Massive genome expansion in bonnet fungi (Mycena s.s.) driven by repeated elements and novel gene families across ecological guilds.</title>
        <authorList>
            <consortium name="Lawrence Berkeley National Laboratory"/>
            <person name="Harder C.B."/>
            <person name="Miyauchi S."/>
            <person name="Viragh M."/>
            <person name="Kuo A."/>
            <person name="Thoen E."/>
            <person name="Andreopoulos B."/>
            <person name="Lu D."/>
            <person name="Skrede I."/>
            <person name="Drula E."/>
            <person name="Henrissat B."/>
            <person name="Morin E."/>
            <person name="Kohler A."/>
            <person name="Barry K."/>
            <person name="LaButti K."/>
            <person name="Morin E."/>
            <person name="Salamov A."/>
            <person name="Lipzen A."/>
            <person name="Mereny Z."/>
            <person name="Hegedus B."/>
            <person name="Baldrian P."/>
            <person name="Stursova M."/>
            <person name="Weitz H."/>
            <person name="Taylor A."/>
            <person name="Grigoriev I.V."/>
            <person name="Nagy L.G."/>
            <person name="Martin F."/>
            <person name="Kauserud H."/>
        </authorList>
    </citation>
    <scope>NUCLEOTIDE SEQUENCE</scope>
    <source>
        <strain evidence="3">CBHHK200</strain>
    </source>
</reference>
<dbReference type="Proteomes" id="UP001218188">
    <property type="component" value="Unassembled WGS sequence"/>
</dbReference>
<dbReference type="SUPFAM" id="SSF52047">
    <property type="entry name" value="RNI-like"/>
    <property type="match status" value="1"/>
</dbReference>
<dbReference type="InterPro" id="IPR001810">
    <property type="entry name" value="F-box_dom"/>
</dbReference>
<dbReference type="SUPFAM" id="SSF81383">
    <property type="entry name" value="F-box domain"/>
    <property type="match status" value="1"/>
</dbReference>
<evidence type="ECO:0000259" key="2">
    <source>
        <dbReference type="Pfam" id="PF12937"/>
    </source>
</evidence>